<dbReference type="EC" id="2.6.1.16" evidence="2"/>
<proteinExistence type="predicted"/>
<dbReference type="InterPro" id="IPR001347">
    <property type="entry name" value="SIS_dom"/>
</dbReference>
<comment type="catalytic activity">
    <reaction evidence="1">
        <text>D-fructose 6-phosphate + L-glutamine = D-glucosamine 6-phosphate + L-glutamate</text>
        <dbReference type="Rhea" id="RHEA:13237"/>
        <dbReference type="ChEBI" id="CHEBI:29985"/>
        <dbReference type="ChEBI" id="CHEBI:58359"/>
        <dbReference type="ChEBI" id="CHEBI:58725"/>
        <dbReference type="ChEBI" id="CHEBI:61527"/>
        <dbReference type="EC" id="2.6.1.16"/>
    </reaction>
</comment>
<dbReference type="Pfam" id="PF01380">
    <property type="entry name" value="SIS"/>
    <property type="match status" value="1"/>
</dbReference>
<accession>A0ABS5IMF1</accession>
<evidence type="ECO:0000259" key="4">
    <source>
        <dbReference type="Pfam" id="PF01380"/>
    </source>
</evidence>
<dbReference type="RefSeq" id="WP_211542519.1">
    <property type="nucleotide sequence ID" value="NZ_JAGTUK010000002.1"/>
</dbReference>
<dbReference type="InterPro" id="IPR046348">
    <property type="entry name" value="SIS_dom_sf"/>
</dbReference>
<evidence type="ECO:0000256" key="2">
    <source>
        <dbReference type="ARBA" id="ARBA00012916"/>
    </source>
</evidence>
<dbReference type="SUPFAM" id="SSF53697">
    <property type="entry name" value="SIS domain"/>
    <property type="match status" value="1"/>
</dbReference>
<organism evidence="5 6">
    <name type="scientific">Microbacterium paraoxydans</name>
    <dbReference type="NCBI Taxonomy" id="199592"/>
    <lineage>
        <taxon>Bacteria</taxon>
        <taxon>Bacillati</taxon>
        <taxon>Actinomycetota</taxon>
        <taxon>Actinomycetes</taxon>
        <taxon>Micrococcales</taxon>
        <taxon>Microbacteriaceae</taxon>
        <taxon>Microbacterium</taxon>
    </lineage>
</organism>
<evidence type="ECO:0000313" key="5">
    <source>
        <dbReference type="EMBL" id="MBS0024025.1"/>
    </source>
</evidence>
<evidence type="ECO:0000313" key="6">
    <source>
        <dbReference type="Proteomes" id="UP000678243"/>
    </source>
</evidence>
<evidence type="ECO:0000256" key="1">
    <source>
        <dbReference type="ARBA" id="ARBA00001031"/>
    </source>
</evidence>
<dbReference type="Gene3D" id="3.40.50.10490">
    <property type="entry name" value="Glucose-6-phosphate isomerase like protein, domain 1"/>
    <property type="match status" value="2"/>
</dbReference>
<dbReference type="Proteomes" id="UP000678243">
    <property type="component" value="Unassembled WGS sequence"/>
</dbReference>
<evidence type="ECO:0000256" key="3">
    <source>
        <dbReference type="ARBA" id="ARBA00016090"/>
    </source>
</evidence>
<dbReference type="PANTHER" id="PTHR10937:SF0">
    <property type="entry name" value="GLUTAMINE--FRUCTOSE-6-PHOSPHATE TRANSAMINASE (ISOMERIZING)"/>
    <property type="match status" value="1"/>
</dbReference>
<protein>
    <recommendedName>
        <fullName evidence="3">Glutamine--fructose-6-phosphate aminotransferase [isomerizing]</fullName>
        <ecNumber evidence="2">2.6.1.16</ecNumber>
    </recommendedName>
</protein>
<dbReference type="PANTHER" id="PTHR10937">
    <property type="entry name" value="GLUCOSAMINE--FRUCTOSE-6-PHOSPHATE AMINOTRANSFERASE, ISOMERIZING"/>
    <property type="match status" value="1"/>
</dbReference>
<dbReference type="EMBL" id="JAGTUK010000002">
    <property type="protein sequence ID" value="MBS0024025.1"/>
    <property type="molecule type" value="Genomic_DNA"/>
</dbReference>
<gene>
    <name evidence="5" type="ORF">KE274_07860</name>
</gene>
<feature type="domain" description="SIS" evidence="4">
    <location>
        <begin position="45"/>
        <end position="156"/>
    </location>
</feature>
<sequence length="338" mass="35011">MDGYISYAEATAAQADALATAIPHIERQVDELAARGALGEVGPLFLGIGASLAAAAPAVWHLRKRGITAWRLDAGDTPLPLAGGEHPVIAVSQSGRSSETIAALNTIPAALRYAVVNTVPSPLSDLATRLIGLGSIPDSYASTIGYTATVVALSMLSEAWAGGAVDPAWHDFAALFRKTETMLAPHIDRAAALIASAPSLDFVGGGASIGSAEAGALLFREVARIPASAMGTRQYLHGSMESAGEGAHILFGDEREHEVARTLSGAGHRVILVTTDEVDGAENLETIRLPHSSSNARAVLEALFLQGLVAAVAQSRGVEIEEFVFHNDDTKVDVGAAQ</sequence>
<reference evidence="5 6" key="1">
    <citation type="submission" date="2021-04" db="EMBL/GenBank/DDBJ databases">
        <title>Whole genome analysis of root endophytic bacterium Microbacterium paraoxydans ku-mp colonizing RP-bio226 rice variety.</title>
        <authorList>
            <person name="Ulaganathan K."/>
            <person name="Latha B."/>
        </authorList>
    </citation>
    <scope>NUCLEOTIDE SEQUENCE [LARGE SCALE GENOMIC DNA]</scope>
    <source>
        <strain evidence="6">ku-mp</strain>
    </source>
</reference>
<name>A0ABS5IMF1_9MICO</name>
<keyword evidence="6" id="KW-1185">Reference proteome</keyword>
<comment type="caution">
    <text evidence="5">The sequence shown here is derived from an EMBL/GenBank/DDBJ whole genome shotgun (WGS) entry which is preliminary data.</text>
</comment>